<keyword evidence="4" id="KW-0804">Transcription</keyword>
<dbReference type="InterPro" id="IPR000847">
    <property type="entry name" value="LysR_HTH_N"/>
</dbReference>
<evidence type="ECO:0000256" key="2">
    <source>
        <dbReference type="ARBA" id="ARBA00023015"/>
    </source>
</evidence>
<evidence type="ECO:0000256" key="3">
    <source>
        <dbReference type="ARBA" id="ARBA00023125"/>
    </source>
</evidence>
<keyword evidence="2" id="KW-0805">Transcription regulation</keyword>
<dbReference type="AlphaFoldDB" id="A0A7Y4MQG1"/>
<dbReference type="Gene3D" id="1.10.10.10">
    <property type="entry name" value="Winged helix-like DNA-binding domain superfamily/Winged helix DNA-binding domain"/>
    <property type="match status" value="1"/>
</dbReference>
<dbReference type="InterPro" id="IPR036390">
    <property type="entry name" value="WH_DNA-bd_sf"/>
</dbReference>
<proteinExistence type="inferred from homology"/>
<dbReference type="Pfam" id="PF03466">
    <property type="entry name" value="LysR_substrate"/>
    <property type="match status" value="1"/>
</dbReference>
<evidence type="ECO:0000313" key="7">
    <source>
        <dbReference type="Proteomes" id="UP000533080"/>
    </source>
</evidence>
<dbReference type="FunFam" id="1.10.10.10:FF:000001">
    <property type="entry name" value="LysR family transcriptional regulator"/>
    <property type="match status" value="1"/>
</dbReference>
<dbReference type="RefSeq" id="WP_171439908.1">
    <property type="nucleotide sequence ID" value="NZ_JABFNS010000030.1"/>
</dbReference>
<dbReference type="PANTHER" id="PTHR30346:SF28">
    <property type="entry name" value="HTH-TYPE TRANSCRIPTIONAL REGULATOR CYNR"/>
    <property type="match status" value="1"/>
</dbReference>
<dbReference type="SUPFAM" id="SSF46785">
    <property type="entry name" value="Winged helix' DNA-binding domain"/>
    <property type="match status" value="1"/>
</dbReference>
<organism evidence="6 7">
    <name type="scientific">Myxococcus xanthus</name>
    <dbReference type="NCBI Taxonomy" id="34"/>
    <lineage>
        <taxon>Bacteria</taxon>
        <taxon>Pseudomonadati</taxon>
        <taxon>Myxococcota</taxon>
        <taxon>Myxococcia</taxon>
        <taxon>Myxococcales</taxon>
        <taxon>Cystobacterineae</taxon>
        <taxon>Myxococcaceae</taxon>
        <taxon>Myxococcus</taxon>
    </lineage>
</organism>
<dbReference type="PROSITE" id="PS50931">
    <property type="entry name" value="HTH_LYSR"/>
    <property type="match status" value="1"/>
</dbReference>
<dbReference type="PANTHER" id="PTHR30346">
    <property type="entry name" value="TRANSCRIPTIONAL DUAL REGULATOR HCAR-RELATED"/>
    <property type="match status" value="1"/>
</dbReference>
<dbReference type="Gene3D" id="3.40.190.10">
    <property type="entry name" value="Periplasmic binding protein-like II"/>
    <property type="match status" value="2"/>
</dbReference>
<dbReference type="GO" id="GO:0003700">
    <property type="term" value="F:DNA-binding transcription factor activity"/>
    <property type="evidence" value="ECO:0007669"/>
    <property type="project" value="InterPro"/>
</dbReference>
<comment type="similarity">
    <text evidence="1">Belongs to the LysR transcriptional regulatory family.</text>
</comment>
<dbReference type="SUPFAM" id="SSF53850">
    <property type="entry name" value="Periplasmic binding protein-like II"/>
    <property type="match status" value="1"/>
</dbReference>
<feature type="domain" description="HTH lysR-type" evidence="5">
    <location>
        <begin position="7"/>
        <end position="64"/>
    </location>
</feature>
<evidence type="ECO:0000313" key="6">
    <source>
        <dbReference type="EMBL" id="NOJ77413.1"/>
    </source>
</evidence>
<sequence>MSQESTLEARDLRLIQAIFEEGGVTRAARRLYLSQSAISHQLSGLETRLGVTLFERVRKRMVITPAGQRLAALAAEVLPRLAREQALLRAALTPTPPRPLRLAAQCYTCYQWLPRVLTGLSTAHPEVDLRLDVEATRSAEAALLEDRLDVALCCYPVSTPGLVSTPLFRDELVAVLPAGHPLAARPFVSGPDLTEQAVYFYPLPAEDEERLRRELLPRRPDALRVRTLPLTEAMVELVRSGHGVSLLGRWSLGPYLAQGGLVTRGLGRKGYWRQWSAVHKRHSPLAPALATLVDLLRSAVLSA</sequence>
<dbReference type="PRINTS" id="PR00039">
    <property type="entry name" value="HTHLYSR"/>
</dbReference>
<gene>
    <name evidence="6" type="ORF">HNV28_03490</name>
</gene>
<dbReference type="InterPro" id="IPR005119">
    <property type="entry name" value="LysR_subst-bd"/>
</dbReference>
<name>A0A7Y4MQG1_MYXXA</name>
<comment type="caution">
    <text evidence="6">The sequence shown here is derived from an EMBL/GenBank/DDBJ whole genome shotgun (WGS) entry which is preliminary data.</text>
</comment>
<reference evidence="6 7" key="1">
    <citation type="submission" date="2020-05" db="EMBL/GenBank/DDBJ databases">
        <authorList>
            <person name="Whitworth D."/>
        </authorList>
    </citation>
    <scope>NUCLEOTIDE SEQUENCE [LARGE SCALE GENOMIC DNA]</scope>
    <source>
        <strain evidence="6 7">AM005</strain>
    </source>
</reference>
<dbReference type="Proteomes" id="UP000533080">
    <property type="component" value="Unassembled WGS sequence"/>
</dbReference>
<dbReference type="EMBL" id="JABFNT010000008">
    <property type="protein sequence ID" value="NOJ77413.1"/>
    <property type="molecule type" value="Genomic_DNA"/>
</dbReference>
<keyword evidence="3" id="KW-0238">DNA-binding</keyword>
<evidence type="ECO:0000259" key="5">
    <source>
        <dbReference type="PROSITE" id="PS50931"/>
    </source>
</evidence>
<protein>
    <submittedName>
        <fullName evidence="6">LysR family transcriptional regulator</fullName>
    </submittedName>
</protein>
<dbReference type="InterPro" id="IPR036388">
    <property type="entry name" value="WH-like_DNA-bd_sf"/>
</dbReference>
<dbReference type="GO" id="GO:0032993">
    <property type="term" value="C:protein-DNA complex"/>
    <property type="evidence" value="ECO:0007669"/>
    <property type="project" value="TreeGrafter"/>
</dbReference>
<dbReference type="Pfam" id="PF00126">
    <property type="entry name" value="HTH_1"/>
    <property type="match status" value="1"/>
</dbReference>
<accession>A0A7Y4MQG1</accession>
<evidence type="ECO:0000256" key="4">
    <source>
        <dbReference type="ARBA" id="ARBA00023163"/>
    </source>
</evidence>
<evidence type="ECO:0000256" key="1">
    <source>
        <dbReference type="ARBA" id="ARBA00009437"/>
    </source>
</evidence>
<dbReference type="GO" id="GO:0003677">
    <property type="term" value="F:DNA binding"/>
    <property type="evidence" value="ECO:0007669"/>
    <property type="project" value="UniProtKB-KW"/>
</dbReference>